<accession>A0ABR4QR36</accession>
<proteinExistence type="predicted"/>
<dbReference type="EMBL" id="JAKROA010000001">
    <property type="protein sequence ID" value="KAL5111975.1"/>
    <property type="molecule type" value="Genomic_DNA"/>
</dbReference>
<dbReference type="Proteomes" id="UP001651158">
    <property type="component" value="Unassembled WGS sequence"/>
</dbReference>
<dbReference type="SUPFAM" id="SSF56112">
    <property type="entry name" value="Protein kinase-like (PK-like)"/>
    <property type="match status" value="1"/>
</dbReference>
<organism evidence="2 3">
    <name type="scientific">Taenia crassiceps</name>
    <dbReference type="NCBI Taxonomy" id="6207"/>
    <lineage>
        <taxon>Eukaryota</taxon>
        <taxon>Metazoa</taxon>
        <taxon>Spiralia</taxon>
        <taxon>Lophotrochozoa</taxon>
        <taxon>Platyhelminthes</taxon>
        <taxon>Cestoda</taxon>
        <taxon>Eucestoda</taxon>
        <taxon>Cyclophyllidea</taxon>
        <taxon>Taeniidae</taxon>
        <taxon>Taenia</taxon>
    </lineage>
</organism>
<dbReference type="PANTHER" id="PTHR24419">
    <property type="entry name" value="INTERLEUKIN-1 RECEPTOR-ASSOCIATED KINASE"/>
    <property type="match status" value="1"/>
</dbReference>
<comment type="caution">
    <text evidence="2">The sequence shown here is derived from an EMBL/GenBank/DDBJ whole genome shotgun (WGS) entry which is preliminary data.</text>
</comment>
<dbReference type="Gene3D" id="1.10.510.10">
    <property type="entry name" value="Transferase(Phosphotransferase) domain 1"/>
    <property type="match status" value="1"/>
</dbReference>
<dbReference type="PANTHER" id="PTHR24419:SF18">
    <property type="entry name" value="SERINE_THREONINE-PROTEIN KINASE HASPIN"/>
    <property type="match status" value="1"/>
</dbReference>
<keyword evidence="3" id="KW-1185">Reference proteome</keyword>
<evidence type="ECO:0000256" key="1">
    <source>
        <dbReference type="SAM" id="MobiDB-lite"/>
    </source>
</evidence>
<gene>
    <name evidence="2" type="ORF">TcWFU_004471</name>
</gene>
<dbReference type="Pfam" id="PF12330">
    <property type="entry name" value="Haspin_kinase"/>
    <property type="match status" value="1"/>
</dbReference>
<dbReference type="Gene3D" id="3.30.200.20">
    <property type="entry name" value="Phosphorylase Kinase, domain 1"/>
    <property type="match status" value="1"/>
</dbReference>
<evidence type="ECO:0008006" key="4">
    <source>
        <dbReference type="Google" id="ProtNLM"/>
    </source>
</evidence>
<evidence type="ECO:0000313" key="2">
    <source>
        <dbReference type="EMBL" id="KAL5111975.1"/>
    </source>
</evidence>
<evidence type="ECO:0000313" key="3">
    <source>
        <dbReference type="Proteomes" id="UP001651158"/>
    </source>
</evidence>
<feature type="region of interest" description="Disordered" evidence="1">
    <location>
        <begin position="113"/>
        <end position="132"/>
    </location>
</feature>
<name>A0ABR4QR36_9CEST</name>
<sequence>MSLAFETMQEDCRGESIRILFITRTLHTTSGWFCGLATTVGPLSQALCIVSTAESGIGAPSIDMTVTKSSLHCGKEGGVEGCRKHGNRFSHGLIRAVSEGVISYSDSEEARTCVSEASGGEGEDGDADSHPRSSEGAYHLLLKLARQERPVPFGHVFTKERRENVVNVGVGAYSEVFTFKNEKTVVKLIPIEGAFSNFHGGEQVRACDVLPEVIAMQALSQLGTRPPFASLSSCSSSTQNFVHLQRVSVVQGLFPSYLLAACKRLRPVNKSAKVMTNVFPKTQKWMALESDYGGDGIADKLPSCLQARLSIFCQIAVALAVAERRLRFEHRDLHCGNVLISCVEGMRDCENEAPSSTLDGVVYRPCGGPVVSIIDFTFSRLDHNLAPLFSDMSRVCERARVRKHPIDIVYVQMQEELGNRWGQFRPRTNCLCLNMIALWLWKADKDRSCELHSDAEAQLKWSIILHLLTNSQSAVDFVHKAEFSASFLFR</sequence>
<protein>
    <recommendedName>
        <fullName evidence="4">Non-specific serine/threonine protein kinase</fullName>
    </recommendedName>
</protein>
<reference evidence="2 3" key="1">
    <citation type="journal article" date="2022" name="Front. Cell. Infect. Microbiol.">
        <title>The Genomes of Two Strains of Taenia crassiceps the Animal Model for the Study of Human Cysticercosis.</title>
        <authorList>
            <person name="Bobes R.J."/>
            <person name="Estrada K."/>
            <person name="Rios-Valencia D.G."/>
            <person name="Calderon-Gallegos A."/>
            <person name="de la Torre P."/>
            <person name="Carrero J.C."/>
            <person name="Sanchez-Flores A."/>
            <person name="Laclette J.P."/>
        </authorList>
    </citation>
    <scope>NUCLEOTIDE SEQUENCE [LARGE SCALE GENOMIC DNA]</scope>
    <source>
        <strain evidence="2">WFUcys</strain>
    </source>
</reference>
<dbReference type="InterPro" id="IPR011009">
    <property type="entry name" value="Kinase-like_dom_sf"/>
</dbReference>